<dbReference type="InterPro" id="IPR008775">
    <property type="entry name" value="Phytyl_CoA_dOase-like"/>
</dbReference>
<dbReference type="RefSeq" id="WP_345120633.1">
    <property type="nucleotide sequence ID" value="NZ_BAABDI010000002.1"/>
</dbReference>
<evidence type="ECO:0008006" key="3">
    <source>
        <dbReference type="Google" id="ProtNLM"/>
    </source>
</evidence>
<dbReference type="Pfam" id="PF05721">
    <property type="entry name" value="PhyH"/>
    <property type="match status" value="1"/>
</dbReference>
<reference evidence="2" key="1">
    <citation type="journal article" date="2019" name="Int. J. Syst. Evol. Microbiol.">
        <title>The Global Catalogue of Microorganisms (GCM) 10K type strain sequencing project: providing services to taxonomists for standard genome sequencing and annotation.</title>
        <authorList>
            <consortium name="The Broad Institute Genomics Platform"/>
            <consortium name="The Broad Institute Genome Sequencing Center for Infectious Disease"/>
            <person name="Wu L."/>
            <person name="Ma J."/>
        </authorList>
    </citation>
    <scope>NUCLEOTIDE SEQUENCE [LARGE SCALE GENOMIC DNA]</scope>
    <source>
        <strain evidence="2">JCM 17217</strain>
    </source>
</reference>
<organism evidence="1 2">
    <name type="scientific">Hymenobacter antarcticus</name>
    <dbReference type="NCBI Taxonomy" id="486270"/>
    <lineage>
        <taxon>Bacteria</taxon>
        <taxon>Pseudomonadati</taxon>
        <taxon>Bacteroidota</taxon>
        <taxon>Cytophagia</taxon>
        <taxon>Cytophagales</taxon>
        <taxon>Hymenobacteraceae</taxon>
        <taxon>Hymenobacter</taxon>
    </lineage>
</organism>
<accession>A0ABP7P7L9</accession>
<dbReference type="SUPFAM" id="SSF51197">
    <property type="entry name" value="Clavaminate synthase-like"/>
    <property type="match status" value="1"/>
</dbReference>
<proteinExistence type="predicted"/>
<evidence type="ECO:0000313" key="2">
    <source>
        <dbReference type="Proteomes" id="UP001501556"/>
    </source>
</evidence>
<dbReference type="EMBL" id="BAABDI010000002">
    <property type="protein sequence ID" value="GAA3961095.1"/>
    <property type="molecule type" value="Genomic_DNA"/>
</dbReference>
<evidence type="ECO:0000313" key="1">
    <source>
        <dbReference type="EMBL" id="GAA3961095.1"/>
    </source>
</evidence>
<comment type="caution">
    <text evidence="1">The sequence shown here is derived from an EMBL/GenBank/DDBJ whole genome shotgun (WGS) entry which is preliminary data.</text>
</comment>
<protein>
    <recommendedName>
        <fullName evidence="3">Phytanoyl-CoA dioxygenase (PhyH)</fullName>
    </recommendedName>
</protein>
<dbReference type="Gene3D" id="2.60.120.620">
    <property type="entry name" value="q2cbj1_9rhob like domain"/>
    <property type="match status" value="1"/>
</dbReference>
<sequence length="285" mass="30775">MTPPDPSAAAEPFNQLDLNGQRVAYQVEGAAKAPTDEQVLLAQAHDLTARAAWAEAGYAVVPGLPAPAQQVLQAGLAELLRAALRAAGCAVAADFDITQYHHIVGDDPARHLAVIAQTKSYDLSRLPIAPALLEDLVSAACGQPVRAHNPHAREAVFHLRIVRPNRADQNPLHRDAWLPRYHDALNIYLPVAGSTARSSLTLVPGSHHWPENTVERTEGGAIYHGVPYTVPGVLRPVRPLQIIRPNPGPDEVLVFSPYLLHGAAANLNDDATRVSLEMRFWAQQG</sequence>
<dbReference type="Proteomes" id="UP001501556">
    <property type="component" value="Unassembled WGS sequence"/>
</dbReference>
<gene>
    <name evidence="1" type="ORF">GCM10022407_04980</name>
</gene>
<keyword evidence="2" id="KW-1185">Reference proteome</keyword>
<name>A0ABP7P7L9_9BACT</name>